<evidence type="ECO:0000313" key="2">
    <source>
        <dbReference type="EMBL" id="KAJ7622082.1"/>
    </source>
</evidence>
<sequence>MSSPHRKSTNHLVAIHRPSHHETREDFTSRLEARKVQWFASPLIKHNIVKSEWTIPNDSLDAHVQSAGLLVPCSIIVAKAEFETTEVLLEIMQHQGTGQVLSNPEFKSDGGADRTSARAELFLAHSQICIDREYASNKRVQVMLILERRGETTDGGLATNDNDYRDESKVESIIDRFINLGIVEKNVLKVTVFLPDIHMQMDVLPEHQGQAASRIGCVSHVEFENQDRMMELMNDGDLHELITTLKQDFTLTVTAADTVVVYQK</sequence>
<evidence type="ECO:0000313" key="3">
    <source>
        <dbReference type="Proteomes" id="UP001221142"/>
    </source>
</evidence>
<reference evidence="2" key="1">
    <citation type="submission" date="2023-03" db="EMBL/GenBank/DDBJ databases">
        <title>Massive genome expansion in bonnet fungi (Mycena s.s.) driven by repeated elements and novel gene families across ecological guilds.</title>
        <authorList>
            <consortium name="Lawrence Berkeley National Laboratory"/>
            <person name="Harder C.B."/>
            <person name="Miyauchi S."/>
            <person name="Viragh M."/>
            <person name="Kuo A."/>
            <person name="Thoen E."/>
            <person name="Andreopoulos B."/>
            <person name="Lu D."/>
            <person name="Skrede I."/>
            <person name="Drula E."/>
            <person name="Henrissat B."/>
            <person name="Morin E."/>
            <person name="Kohler A."/>
            <person name="Barry K."/>
            <person name="LaButti K."/>
            <person name="Morin E."/>
            <person name="Salamov A."/>
            <person name="Lipzen A."/>
            <person name="Mereny Z."/>
            <person name="Hegedus B."/>
            <person name="Baldrian P."/>
            <person name="Stursova M."/>
            <person name="Weitz H."/>
            <person name="Taylor A."/>
            <person name="Grigoriev I.V."/>
            <person name="Nagy L.G."/>
            <person name="Martin F."/>
            <person name="Kauserud H."/>
        </authorList>
    </citation>
    <scope>NUCLEOTIDE SEQUENCE</scope>
    <source>
        <strain evidence="2">9284</strain>
    </source>
</reference>
<proteinExistence type="predicted"/>
<gene>
    <name evidence="2" type="ORF">FB45DRAFT_1031782</name>
</gene>
<feature type="region of interest" description="Disordered" evidence="1">
    <location>
        <begin position="1"/>
        <end position="26"/>
    </location>
</feature>
<protein>
    <submittedName>
        <fullName evidence="2">Uncharacterized protein</fullName>
    </submittedName>
</protein>
<comment type="caution">
    <text evidence="2">The sequence shown here is derived from an EMBL/GenBank/DDBJ whole genome shotgun (WGS) entry which is preliminary data.</text>
</comment>
<dbReference type="AlphaFoldDB" id="A0AAD7BI65"/>
<keyword evidence="3" id="KW-1185">Reference proteome</keyword>
<dbReference type="EMBL" id="JARKIF010000015">
    <property type="protein sequence ID" value="KAJ7622082.1"/>
    <property type="molecule type" value="Genomic_DNA"/>
</dbReference>
<evidence type="ECO:0000256" key="1">
    <source>
        <dbReference type="SAM" id="MobiDB-lite"/>
    </source>
</evidence>
<name>A0AAD7BI65_9AGAR</name>
<accession>A0AAD7BI65</accession>
<organism evidence="2 3">
    <name type="scientific">Roridomyces roridus</name>
    <dbReference type="NCBI Taxonomy" id="1738132"/>
    <lineage>
        <taxon>Eukaryota</taxon>
        <taxon>Fungi</taxon>
        <taxon>Dikarya</taxon>
        <taxon>Basidiomycota</taxon>
        <taxon>Agaricomycotina</taxon>
        <taxon>Agaricomycetes</taxon>
        <taxon>Agaricomycetidae</taxon>
        <taxon>Agaricales</taxon>
        <taxon>Marasmiineae</taxon>
        <taxon>Mycenaceae</taxon>
        <taxon>Roridomyces</taxon>
    </lineage>
</organism>
<dbReference type="Proteomes" id="UP001221142">
    <property type="component" value="Unassembled WGS sequence"/>
</dbReference>